<comment type="caution">
    <text evidence="3">The sequence shown here is derived from an EMBL/GenBank/DDBJ whole genome shotgun (WGS) entry which is preliminary data.</text>
</comment>
<feature type="transmembrane region" description="Helical" evidence="2">
    <location>
        <begin position="296"/>
        <end position="319"/>
    </location>
</feature>
<evidence type="ECO:0008006" key="5">
    <source>
        <dbReference type="Google" id="ProtNLM"/>
    </source>
</evidence>
<feature type="transmembrane region" description="Helical" evidence="2">
    <location>
        <begin position="331"/>
        <end position="351"/>
    </location>
</feature>
<sequence length="928" mass="96524">MSAAAPPSAPPLARPVPGGLLWMALLLTGLLHGTLMLSRAFLNSDRAGTLLLLASAYREHPFDPWEPRWYAGMPLTGLPPLVPQLLAVLEQQLTPAGAYGTLQLLTALLLVVGTYRASRVVGVPADAAGLAALLAGVSAGVATQLSVFGHLDAVLGAAVLLSAVPALCAALRGTGPRRVWWASGTALLAAGLACPGAALPLGLLTVLALAALEPRSRRRMIRTLWLAALCAAPGLLMLAFSAAWSGPDGVNLRAPGVAAAAGRDVAVTLLVPLLGVLWALPGLWRRARPGQPCGGAVALTRAGAGLAGIAALAVLGAHLGQPALVATPPETLLFFGLLLCLPLAGVVGLGLRTGAAGVPAARVGLMALIAGTALYSVGLHALGTQRAQEPARIDLQPILNFIEKDEHWRYRFLTVGFGRQLALMSARTRAGTPSGLLHLPPELPRVPGTAPRGLADLPERADLPVLGPLTALLTHPERTNLKFVYAKSTVLDPLLHVYGFHPIGAVENGVMVWEREDIPPVPARPARAELPAPLGVVWGVLPIASLLLAAVTLAGAGYDVGRSGRVVTVLAEPRRPVALLLLGTGALLAGAGLRPRLVPEHAATAAVVAAARQRPAGGGLRGEYARLDHVQSRGRVGDSVPVMRHWWTPLGLWTDTADTVVRPAPPGWAADVVPTLTPTAPTPGTTQPGVAFYRSPRRLTVGTTAAADVLDRPVLQVLGTRLIRVPDGRLSVVGELRNVDARPADTTVTVILRGAGGAPLARENVGRLTLHKLRPGERTPFRVDFQPDSLATASQPLDIEVAARAVVTGREQERPLMARSRVRGGQLEVVVTNVGTRPVGVAHALVTLLDARGAAWVHEAISPRDLPPGAAWAFRVPATPPAGLRVLTTRPARPTEAAPPPGPVPGTFARPGGTYRVTLNAFIPEPHP</sequence>
<feature type="transmembrane region" description="Helical" evidence="2">
    <location>
        <begin position="265"/>
        <end position="284"/>
    </location>
</feature>
<feature type="transmembrane region" description="Helical" evidence="2">
    <location>
        <begin position="127"/>
        <end position="147"/>
    </location>
</feature>
<organism evidence="3 4">
    <name type="scientific">Deinococcus rufus</name>
    <dbReference type="NCBI Taxonomy" id="2136097"/>
    <lineage>
        <taxon>Bacteria</taxon>
        <taxon>Thermotogati</taxon>
        <taxon>Deinococcota</taxon>
        <taxon>Deinococci</taxon>
        <taxon>Deinococcales</taxon>
        <taxon>Deinococcaceae</taxon>
        <taxon>Deinococcus</taxon>
    </lineage>
</organism>
<dbReference type="EMBL" id="JBHRZG010000004">
    <property type="protein sequence ID" value="MFC3832073.1"/>
    <property type="molecule type" value="Genomic_DNA"/>
</dbReference>
<proteinExistence type="predicted"/>
<feature type="transmembrane region" description="Helical" evidence="2">
    <location>
        <begin position="535"/>
        <end position="556"/>
    </location>
</feature>
<accession>A0ABV7Z486</accession>
<feature type="transmembrane region" description="Helical" evidence="2">
    <location>
        <begin position="154"/>
        <end position="173"/>
    </location>
</feature>
<protein>
    <recommendedName>
        <fullName evidence="5">YfhO family protein</fullName>
    </recommendedName>
</protein>
<reference evidence="4" key="1">
    <citation type="journal article" date="2019" name="Int. J. Syst. Evol. Microbiol.">
        <title>The Global Catalogue of Microorganisms (GCM) 10K type strain sequencing project: providing services to taxonomists for standard genome sequencing and annotation.</title>
        <authorList>
            <consortium name="The Broad Institute Genomics Platform"/>
            <consortium name="The Broad Institute Genome Sequencing Center for Infectious Disease"/>
            <person name="Wu L."/>
            <person name="Ma J."/>
        </authorList>
    </citation>
    <scope>NUCLEOTIDE SEQUENCE [LARGE SCALE GENOMIC DNA]</scope>
    <source>
        <strain evidence="4">CCTCC AB 2017081</strain>
    </source>
</reference>
<evidence type="ECO:0000256" key="1">
    <source>
        <dbReference type="SAM" id="MobiDB-lite"/>
    </source>
</evidence>
<keyword evidence="2" id="KW-0812">Transmembrane</keyword>
<feature type="transmembrane region" description="Helical" evidence="2">
    <location>
        <begin position="363"/>
        <end position="383"/>
    </location>
</feature>
<feature type="transmembrane region" description="Helical" evidence="2">
    <location>
        <begin position="577"/>
        <end position="593"/>
    </location>
</feature>
<name>A0ABV7Z486_9DEIO</name>
<keyword evidence="2" id="KW-1133">Transmembrane helix</keyword>
<feature type="transmembrane region" description="Helical" evidence="2">
    <location>
        <begin position="224"/>
        <end position="245"/>
    </location>
</feature>
<keyword evidence="2" id="KW-0472">Membrane</keyword>
<evidence type="ECO:0000313" key="4">
    <source>
        <dbReference type="Proteomes" id="UP001595803"/>
    </source>
</evidence>
<gene>
    <name evidence="3" type="ORF">ACFOSB_04325</name>
</gene>
<evidence type="ECO:0000256" key="2">
    <source>
        <dbReference type="SAM" id="Phobius"/>
    </source>
</evidence>
<feature type="transmembrane region" description="Helical" evidence="2">
    <location>
        <begin position="179"/>
        <end position="212"/>
    </location>
</feature>
<feature type="region of interest" description="Disordered" evidence="1">
    <location>
        <begin position="892"/>
        <end position="911"/>
    </location>
</feature>
<feature type="transmembrane region" description="Helical" evidence="2">
    <location>
        <begin position="96"/>
        <end position="115"/>
    </location>
</feature>
<feature type="transmembrane region" description="Helical" evidence="2">
    <location>
        <begin position="20"/>
        <end position="42"/>
    </location>
</feature>
<evidence type="ECO:0000313" key="3">
    <source>
        <dbReference type="EMBL" id="MFC3832073.1"/>
    </source>
</evidence>
<dbReference type="RefSeq" id="WP_322473447.1">
    <property type="nucleotide sequence ID" value="NZ_JBHRZG010000004.1"/>
</dbReference>
<keyword evidence="4" id="KW-1185">Reference proteome</keyword>
<dbReference type="Proteomes" id="UP001595803">
    <property type="component" value="Unassembled WGS sequence"/>
</dbReference>